<dbReference type="Proteomes" id="UP000593567">
    <property type="component" value="Unassembled WGS sequence"/>
</dbReference>
<protein>
    <submittedName>
        <fullName evidence="1">Uncharacterized protein</fullName>
    </submittedName>
</protein>
<dbReference type="AlphaFoldDB" id="A0A7J7KIL9"/>
<sequence>MWKENFPDYVRTSCDMKFDPPIDAICDEGDAPVTFLENDTYIIEQSWSKKGKKPSLEVIFTTVEPRGLLLFTGTKTGRYFALEVF</sequence>
<reference evidence="1" key="1">
    <citation type="submission" date="2020-06" db="EMBL/GenBank/DDBJ databases">
        <title>Draft genome of Bugula neritina, a colonial animal packing powerful symbionts and potential medicines.</title>
        <authorList>
            <person name="Rayko M."/>
        </authorList>
    </citation>
    <scope>NUCLEOTIDE SEQUENCE [LARGE SCALE GENOMIC DNA]</scope>
    <source>
        <strain evidence="1">Kwan_BN1</strain>
    </source>
</reference>
<evidence type="ECO:0000313" key="2">
    <source>
        <dbReference type="Proteomes" id="UP000593567"/>
    </source>
</evidence>
<dbReference type="EMBL" id="VXIV02000525">
    <property type="protein sequence ID" value="KAF6037744.1"/>
    <property type="molecule type" value="Genomic_DNA"/>
</dbReference>
<proteinExistence type="predicted"/>
<name>A0A7J7KIL9_BUGNE</name>
<evidence type="ECO:0000313" key="1">
    <source>
        <dbReference type="EMBL" id="KAF6037744.1"/>
    </source>
</evidence>
<gene>
    <name evidence="1" type="ORF">EB796_003951</name>
</gene>
<organism evidence="1 2">
    <name type="scientific">Bugula neritina</name>
    <name type="common">Brown bryozoan</name>
    <name type="synonym">Sertularia neritina</name>
    <dbReference type="NCBI Taxonomy" id="10212"/>
    <lineage>
        <taxon>Eukaryota</taxon>
        <taxon>Metazoa</taxon>
        <taxon>Spiralia</taxon>
        <taxon>Lophotrochozoa</taxon>
        <taxon>Bryozoa</taxon>
        <taxon>Gymnolaemata</taxon>
        <taxon>Cheilostomatida</taxon>
        <taxon>Flustrina</taxon>
        <taxon>Buguloidea</taxon>
        <taxon>Bugulidae</taxon>
        <taxon>Bugula</taxon>
    </lineage>
</organism>
<accession>A0A7J7KIL9</accession>
<keyword evidence="2" id="KW-1185">Reference proteome</keyword>
<dbReference type="Gene3D" id="2.60.120.200">
    <property type="match status" value="1"/>
</dbReference>
<comment type="caution">
    <text evidence="1">The sequence shown here is derived from an EMBL/GenBank/DDBJ whole genome shotgun (WGS) entry which is preliminary data.</text>
</comment>